<dbReference type="InterPro" id="IPR019734">
    <property type="entry name" value="TPR_rpt"/>
</dbReference>
<evidence type="ECO:0000256" key="5">
    <source>
        <dbReference type="SAM" id="MobiDB-lite"/>
    </source>
</evidence>
<feature type="region of interest" description="Disordered" evidence="5">
    <location>
        <begin position="82"/>
        <end position="120"/>
    </location>
</feature>
<dbReference type="GO" id="GO:0016020">
    <property type="term" value="C:membrane"/>
    <property type="evidence" value="ECO:0007669"/>
    <property type="project" value="TreeGrafter"/>
</dbReference>
<dbReference type="Pfam" id="PF07719">
    <property type="entry name" value="TPR_2"/>
    <property type="match status" value="1"/>
</dbReference>
<dbReference type="Pfam" id="PF16546">
    <property type="entry name" value="SGTA_dimer"/>
    <property type="match status" value="1"/>
</dbReference>
<reference evidence="7" key="1">
    <citation type="journal article" date="2020" name="Stud. Mycol.">
        <title>101 Dothideomycetes genomes: a test case for predicting lifestyles and emergence of pathogens.</title>
        <authorList>
            <person name="Haridas S."/>
            <person name="Albert R."/>
            <person name="Binder M."/>
            <person name="Bloem J."/>
            <person name="Labutti K."/>
            <person name="Salamov A."/>
            <person name="Andreopoulos B."/>
            <person name="Baker S."/>
            <person name="Barry K."/>
            <person name="Bills G."/>
            <person name="Bluhm B."/>
            <person name="Cannon C."/>
            <person name="Castanera R."/>
            <person name="Culley D."/>
            <person name="Daum C."/>
            <person name="Ezra D."/>
            <person name="Gonzalez J."/>
            <person name="Henrissat B."/>
            <person name="Kuo A."/>
            <person name="Liang C."/>
            <person name="Lipzen A."/>
            <person name="Lutzoni F."/>
            <person name="Magnuson J."/>
            <person name="Mondo S."/>
            <person name="Nolan M."/>
            <person name="Ohm R."/>
            <person name="Pangilinan J."/>
            <person name="Park H.-J."/>
            <person name="Ramirez L."/>
            <person name="Alfaro M."/>
            <person name="Sun H."/>
            <person name="Tritt A."/>
            <person name="Yoshinaga Y."/>
            <person name="Zwiers L.-H."/>
            <person name="Turgeon B."/>
            <person name="Goodwin S."/>
            <person name="Spatafora J."/>
            <person name="Crous P."/>
            <person name="Grigoriev I."/>
        </authorList>
    </citation>
    <scope>NUCLEOTIDE SEQUENCE</scope>
    <source>
        <strain evidence="7">CBS 130266</strain>
    </source>
</reference>
<dbReference type="GO" id="GO:0006620">
    <property type="term" value="P:post-translational protein targeting to endoplasmic reticulum membrane"/>
    <property type="evidence" value="ECO:0007669"/>
    <property type="project" value="TreeGrafter"/>
</dbReference>
<accession>A0A9P4TYF7</accession>
<dbReference type="GO" id="GO:0060090">
    <property type="term" value="F:molecular adaptor activity"/>
    <property type="evidence" value="ECO:0007669"/>
    <property type="project" value="TreeGrafter"/>
</dbReference>
<keyword evidence="3 4" id="KW-0802">TPR repeat</keyword>
<evidence type="ECO:0000313" key="8">
    <source>
        <dbReference type="Proteomes" id="UP000800235"/>
    </source>
</evidence>
<dbReference type="AlphaFoldDB" id="A0A9P4TYF7"/>
<evidence type="ECO:0000256" key="4">
    <source>
        <dbReference type="PROSITE-ProRule" id="PRU00339"/>
    </source>
</evidence>
<keyword evidence="2" id="KW-0677">Repeat</keyword>
<feature type="compositionally biased region" description="Low complexity" evidence="5">
    <location>
        <begin position="82"/>
        <end position="102"/>
    </location>
</feature>
<feature type="domain" description="SGTA homodimerisation" evidence="6">
    <location>
        <begin position="8"/>
        <end position="72"/>
    </location>
</feature>
<evidence type="ECO:0000256" key="2">
    <source>
        <dbReference type="ARBA" id="ARBA00022737"/>
    </source>
</evidence>
<dbReference type="EMBL" id="MU007038">
    <property type="protein sequence ID" value="KAF2430565.1"/>
    <property type="molecule type" value="Genomic_DNA"/>
</dbReference>
<protein>
    <recommendedName>
        <fullName evidence="6">SGTA homodimerisation domain-containing protein</fullName>
    </recommendedName>
</protein>
<gene>
    <name evidence="7" type="ORF">EJ08DRAFT_633663</name>
</gene>
<feature type="compositionally biased region" description="Gly residues" evidence="5">
    <location>
        <begin position="333"/>
        <end position="351"/>
    </location>
</feature>
<feature type="repeat" description="TPR" evidence="4">
    <location>
        <begin position="194"/>
        <end position="227"/>
    </location>
</feature>
<feature type="compositionally biased region" description="Gly residues" evidence="5">
    <location>
        <begin position="372"/>
        <end position="393"/>
    </location>
</feature>
<evidence type="ECO:0000256" key="1">
    <source>
        <dbReference type="ARBA" id="ARBA00008175"/>
    </source>
</evidence>
<dbReference type="PANTHER" id="PTHR45831">
    <property type="entry name" value="LD24721P"/>
    <property type="match status" value="1"/>
</dbReference>
<organism evidence="7 8">
    <name type="scientific">Tothia fuscella</name>
    <dbReference type="NCBI Taxonomy" id="1048955"/>
    <lineage>
        <taxon>Eukaryota</taxon>
        <taxon>Fungi</taxon>
        <taxon>Dikarya</taxon>
        <taxon>Ascomycota</taxon>
        <taxon>Pezizomycotina</taxon>
        <taxon>Dothideomycetes</taxon>
        <taxon>Pleosporomycetidae</taxon>
        <taxon>Venturiales</taxon>
        <taxon>Cylindrosympodiaceae</taxon>
        <taxon>Tothia</taxon>
    </lineage>
</organism>
<feature type="region of interest" description="Disordered" evidence="5">
    <location>
        <begin position="333"/>
        <end position="393"/>
    </location>
</feature>
<proteinExistence type="inferred from homology"/>
<sequence>MAASTEQSKKRLALAIVDYLNTSLKDGTVSSEDAESIEIATNCIGEAFKVDPTDTAAVKDAVGGQSLLSIFGVYEKLKGKSTASTKGTSSATEGRPSTPATGSGSGTAGKAAKDGEGLDAKTKEEADKLKGLGNSAMQKKDYAGAIDLYTQALNLNPLNPIYLSNRAAAYSGALRHEEAKNDAEMAVAADPSFAKAWSRLGLAKFALGDAKGSMEAYQRGIEAEGSGGSEAMRKGFETAKRKVEEEGGDSDDDDGDAAMRGAGGGMGGGGMPDLASLAGMFGGGGAGGGGMPDMAGLMNNPMMKQMAQNLMSNPDAMSNLLSNPRIAEMASQFGGGGGGAGGAGRGGGGGMPDLSSLMSDPSIREMAKNFMGGAGGAPPGGPGAGRGAGGGAV</sequence>
<dbReference type="InterPro" id="IPR047150">
    <property type="entry name" value="SGT"/>
</dbReference>
<comment type="similarity">
    <text evidence="1">Belongs to the SGT family.</text>
</comment>
<feature type="compositionally biased region" description="Basic and acidic residues" evidence="5">
    <location>
        <begin position="111"/>
        <end position="120"/>
    </location>
</feature>
<dbReference type="FunFam" id="1.25.40.10:FF:000207">
    <property type="entry name" value="Small glutamine-rich tetratricopeptide repeat-containing protein"/>
    <property type="match status" value="1"/>
</dbReference>
<dbReference type="Proteomes" id="UP000800235">
    <property type="component" value="Unassembled WGS sequence"/>
</dbReference>
<dbReference type="FunFam" id="1.10.260.100:FF:000011">
    <property type="entry name" value="TPR Domain containing protein"/>
    <property type="match status" value="1"/>
</dbReference>
<evidence type="ECO:0000313" key="7">
    <source>
        <dbReference type="EMBL" id="KAF2430565.1"/>
    </source>
</evidence>
<dbReference type="InterPro" id="IPR032374">
    <property type="entry name" value="SGTA_dimer"/>
</dbReference>
<feature type="repeat" description="TPR" evidence="4">
    <location>
        <begin position="126"/>
        <end position="159"/>
    </location>
</feature>
<dbReference type="GO" id="GO:0072380">
    <property type="term" value="C:TRC complex"/>
    <property type="evidence" value="ECO:0007669"/>
    <property type="project" value="TreeGrafter"/>
</dbReference>
<evidence type="ECO:0000256" key="3">
    <source>
        <dbReference type="ARBA" id="ARBA00022803"/>
    </source>
</evidence>
<dbReference type="InterPro" id="IPR013105">
    <property type="entry name" value="TPR_2"/>
</dbReference>
<dbReference type="PANTHER" id="PTHR45831:SF2">
    <property type="entry name" value="LD24721P"/>
    <property type="match status" value="1"/>
</dbReference>
<keyword evidence="8" id="KW-1185">Reference proteome</keyword>
<dbReference type="PROSITE" id="PS50005">
    <property type="entry name" value="TPR"/>
    <property type="match status" value="2"/>
</dbReference>
<dbReference type="Gene3D" id="1.20.5.420">
    <property type="entry name" value="Immunoglobulin FC, subunit C"/>
    <property type="match status" value="1"/>
</dbReference>
<dbReference type="SUPFAM" id="SSF48452">
    <property type="entry name" value="TPR-like"/>
    <property type="match status" value="1"/>
</dbReference>
<dbReference type="SMART" id="SM00028">
    <property type="entry name" value="TPR"/>
    <property type="match status" value="3"/>
</dbReference>
<evidence type="ECO:0000259" key="6">
    <source>
        <dbReference type="Pfam" id="PF16546"/>
    </source>
</evidence>
<dbReference type="Gene3D" id="1.10.260.100">
    <property type="match status" value="1"/>
</dbReference>
<name>A0A9P4TYF7_9PEZI</name>
<dbReference type="Pfam" id="PF13181">
    <property type="entry name" value="TPR_8"/>
    <property type="match status" value="1"/>
</dbReference>
<feature type="compositionally biased region" description="Acidic residues" evidence="5">
    <location>
        <begin position="246"/>
        <end position="256"/>
    </location>
</feature>
<dbReference type="InterPro" id="IPR011990">
    <property type="entry name" value="TPR-like_helical_dom_sf"/>
</dbReference>
<feature type="region of interest" description="Disordered" evidence="5">
    <location>
        <begin position="238"/>
        <end position="266"/>
    </location>
</feature>
<comment type="caution">
    <text evidence="7">The sequence shown here is derived from an EMBL/GenBank/DDBJ whole genome shotgun (WGS) entry which is preliminary data.</text>
</comment>
<dbReference type="FunFam" id="1.20.5.420:FF:000005">
    <property type="entry name" value="Hsc70 cochaperone (SGT), putative"/>
    <property type="match status" value="1"/>
</dbReference>
<dbReference type="Gene3D" id="1.25.40.10">
    <property type="entry name" value="Tetratricopeptide repeat domain"/>
    <property type="match status" value="1"/>
</dbReference>
<dbReference type="OrthoDB" id="2335338at2759"/>